<evidence type="ECO:0000313" key="2">
    <source>
        <dbReference type="EMBL" id="ONG50674.1"/>
    </source>
</evidence>
<reference evidence="2 3" key="1">
    <citation type="submission" date="2016-10" db="EMBL/GenBank/DDBJ databases">
        <title>Draft Genome sequence of Roseomonas sp. strain M3.</title>
        <authorList>
            <person name="Subhash Y."/>
            <person name="Lee S."/>
        </authorList>
    </citation>
    <scope>NUCLEOTIDE SEQUENCE [LARGE SCALE GENOMIC DNA]</scope>
    <source>
        <strain evidence="2 3">M3</strain>
    </source>
</reference>
<gene>
    <name evidence="2" type="ORF">BKE38_17500</name>
</gene>
<protein>
    <submittedName>
        <fullName evidence="2">Uncharacterized protein</fullName>
    </submittedName>
</protein>
<feature type="compositionally biased region" description="Basic residues" evidence="1">
    <location>
        <begin position="10"/>
        <end position="19"/>
    </location>
</feature>
<evidence type="ECO:0000256" key="1">
    <source>
        <dbReference type="SAM" id="MobiDB-lite"/>
    </source>
</evidence>
<organism evidence="2 3">
    <name type="scientific">Teichococcus deserti</name>
    <dbReference type="NCBI Taxonomy" id="1817963"/>
    <lineage>
        <taxon>Bacteria</taxon>
        <taxon>Pseudomonadati</taxon>
        <taxon>Pseudomonadota</taxon>
        <taxon>Alphaproteobacteria</taxon>
        <taxon>Acetobacterales</taxon>
        <taxon>Roseomonadaceae</taxon>
        <taxon>Roseomonas</taxon>
    </lineage>
</organism>
<dbReference type="Proteomes" id="UP000188879">
    <property type="component" value="Unassembled WGS sequence"/>
</dbReference>
<dbReference type="AlphaFoldDB" id="A0A1V2GZU6"/>
<comment type="caution">
    <text evidence="2">The sequence shown here is derived from an EMBL/GenBank/DDBJ whole genome shotgun (WGS) entry which is preliminary data.</text>
</comment>
<name>A0A1V2GZU6_9PROT</name>
<proteinExistence type="predicted"/>
<dbReference type="EMBL" id="MLCO01000182">
    <property type="protein sequence ID" value="ONG50674.1"/>
    <property type="molecule type" value="Genomic_DNA"/>
</dbReference>
<accession>A0A1V2GZU6</accession>
<sequence>MRRGGSGVAGHHHLGRRRGNPFLQGGAAQVVALGVDQRDVMPGINQRTADAEQAEGDLVADAARGEREIGRVDQQDAHAAGSLGAFAEDVTG</sequence>
<feature type="region of interest" description="Disordered" evidence="1">
    <location>
        <begin position="1"/>
        <end position="22"/>
    </location>
</feature>
<keyword evidence="3" id="KW-1185">Reference proteome</keyword>
<evidence type="ECO:0000313" key="3">
    <source>
        <dbReference type="Proteomes" id="UP000188879"/>
    </source>
</evidence>